<dbReference type="InterPro" id="IPR008988">
    <property type="entry name" value="Transcriptional_repressor_C"/>
</dbReference>
<evidence type="ECO:0000256" key="4">
    <source>
        <dbReference type="ARBA" id="ARBA00023267"/>
    </source>
</evidence>
<feature type="domain" description="BPL/LPL catalytic" evidence="6">
    <location>
        <begin position="1"/>
        <end position="166"/>
    </location>
</feature>
<dbReference type="InterPro" id="IPR003142">
    <property type="entry name" value="BPL_C"/>
</dbReference>
<evidence type="ECO:0000256" key="2">
    <source>
        <dbReference type="ARBA" id="ARBA00022741"/>
    </source>
</evidence>
<dbReference type="GO" id="GO:0005737">
    <property type="term" value="C:cytoplasm"/>
    <property type="evidence" value="ECO:0007669"/>
    <property type="project" value="TreeGrafter"/>
</dbReference>
<keyword evidence="3" id="KW-0067">ATP-binding</keyword>
<dbReference type="InterPro" id="IPR045864">
    <property type="entry name" value="aa-tRNA-synth_II/BPL/LPL"/>
</dbReference>
<dbReference type="Gene3D" id="2.30.30.100">
    <property type="match status" value="1"/>
</dbReference>
<dbReference type="PROSITE" id="PS51733">
    <property type="entry name" value="BPL_LPL_CATALYTIC"/>
    <property type="match status" value="1"/>
</dbReference>
<evidence type="ECO:0000256" key="1">
    <source>
        <dbReference type="ARBA" id="ARBA00022598"/>
    </source>
</evidence>
<reference evidence="7" key="1">
    <citation type="journal article" date="2020" name="mSystems">
        <title>Genome- and Community-Level Interaction Insights into Carbon Utilization and Element Cycling Functions of Hydrothermarchaeota in Hydrothermal Sediment.</title>
        <authorList>
            <person name="Zhou Z."/>
            <person name="Liu Y."/>
            <person name="Xu W."/>
            <person name="Pan J."/>
            <person name="Luo Z.H."/>
            <person name="Li M."/>
        </authorList>
    </citation>
    <scope>NUCLEOTIDE SEQUENCE [LARGE SCALE GENOMIC DNA]</scope>
    <source>
        <strain evidence="7">SpSt-961</strain>
    </source>
</reference>
<dbReference type="InterPro" id="IPR004143">
    <property type="entry name" value="BPL_LPL_catalytic"/>
</dbReference>
<organism evidence="7">
    <name type="scientific">candidate division WOR-3 bacterium</name>
    <dbReference type="NCBI Taxonomy" id="2052148"/>
    <lineage>
        <taxon>Bacteria</taxon>
        <taxon>Bacteria division WOR-3</taxon>
    </lineage>
</organism>
<proteinExistence type="predicted"/>
<dbReference type="NCBIfam" id="TIGR00121">
    <property type="entry name" value="birA_ligase"/>
    <property type="match status" value="1"/>
</dbReference>
<dbReference type="EC" id="6.3.4.15" evidence="5"/>
<comment type="caution">
    <text evidence="7">The sequence shown here is derived from an EMBL/GenBank/DDBJ whole genome shotgun (WGS) entry which is preliminary data.</text>
</comment>
<evidence type="ECO:0000256" key="3">
    <source>
        <dbReference type="ARBA" id="ARBA00022840"/>
    </source>
</evidence>
<evidence type="ECO:0000259" key="6">
    <source>
        <dbReference type="PROSITE" id="PS51733"/>
    </source>
</evidence>
<evidence type="ECO:0000256" key="5">
    <source>
        <dbReference type="ARBA" id="ARBA00024227"/>
    </source>
</evidence>
<dbReference type="SUPFAM" id="SSF55681">
    <property type="entry name" value="Class II aaRS and biotin synthetases"/>
    <property type="match status" value="1"/>
</dbReference>
<keyword evidence="1 7" id="KW-0436">Ligase</keyword>
<dbReference type="SUPFAM" id="SSF50037">
    <property type="entry name" value="C-terminal domain of transcriptional repressors"/>
    <property type="match status" value="1"/>
</dbReference>
<keyword evidence="2" id="KW-0547">Nucleotide-binding</keyword>
<evidence type="ECO:0000313" key="7">
    <source>
        <dbReference type="EMBL" id="HGE78316.1"/>
    </source>
</evidence>
<dbReference type="CDD" id="cd16442">
    <property type="entry name" value="BPL"/>
    <property type="match status" value="1"/>
</dbReference>
<name>A0A7V3RHT2_UNCW3</name>
<dbReference type="GO" id="GO:0004077">
    <property type="term" value="F:biotin--[biotin carboxyl-carrier protein] ligase activity"/>
    <property type="evidence" value="ECO:0007669"/>
    <property type="project" value="UniProtKB-EC"/>
</dbReference>
<dbReference type="Pfam" id="PF02237">
    <property type="entry name" value="BPL_C"/>
    <property type="match status" value="1"/>
</dbReference>
<protein>
    <recommendedName>
        <fullName evidence="5">biotin--[biotin carboxyl-carrier protein] ligase</fullName>
        <ecNumber evidence="5">6.3.4.15</ecNumber>
    </recommendedName>
</protein>
<dbReference type="Gene3D" id="3.30.930.10">
    <property type="entry name" value="Bira Bifunctional Protein, Domain 2"/>
    <property type="match status" value="1"/>
</dbReference>
<keyword evidence="4" id="KW-0092">Biotin</keyword>
<dbReference type="Pfam" id="PF03099">
    <property type="entry name" value="BPL_LplA_LipB"/>
    <property type="match status" value="1"/>
</dbReference>
<dbReference type="AlphaFoldDB" id="A0A7V3RHT2"/>
<dbReference type="InterPro" id="IPR004408">
    <property type="entry name" value="Biotin_CoA_COase_ligase"/>
</dbReference>
<gene>
    <name evidence="7" type="ORF">ENX68_04870</name>
</gene>
<dbReference type="GO" id="GO:0005524">
    <property type="term" value="F:ATP binding"/>
    <property type="evidence" value="ECO:0007669"/>
    <property type="project" value="UniProtKB-KW"/>
</dbReference>
<sequence>MRELLKFNKVTSTQDVVKRFIKNNKELAVFALCQTKGRGRHKRVWFSPPGGLYLSILVYPKRRINTIPLIPCLAVIETLKEFGIGNLTIHWPNDVNINRKKVCGILCERVDDAMICGIGLNVNIKDFPSRLPDATSMYIESGVVYNLDEVLDHLLKNFWSFYDALQNDTFNLEYAFHYVDGIGEPVEVILSSKERLSGIIHNIDEDWGLLIRTEEGVMRKIYYGDVVRLS</sequence>
<accession>A0A7V3RHT2</accession>
<dbReference type="PANTHER" id="PTHR12835:SF5">
    <property type="entry name" value="BIOTIN--PROTEIN LIGASE"/>
    <property type="match status" value="1"/>
</dbReference>
<dbReference type="PANTHER" id="PTHR12835">
    <property type="entry name" value="BIOTIN PROTEIN LIGASE"/>
    <property type="match status" value="1"/>
</dbReference>
<dbReference type="EMBL" id="DTOZ01000131">
    <property type="protein sequence ID" value="HGE78316.1"/>
    <property type="molecule type" value="Genomic_DNA"/>
</dbReference>